<feature type="region of interest" description="Disordered" evidence="1">
    <location>
        <begin position="135"/>
        <end position="154"/>
    </location>
</feature>
<accession>A0A7J6GYY9</accession>
<protein>
    <recommendedName>
        <fullName evidence="2">Reverse transcriptase zinc-binding domain-containing protein</fullName>
    </recommendedName>
</protein>
<gene>
    <name evidence="3" type="ORF">F8388_016748</name>
</gene>
<dbReference type="InterPro" id="IPR026960">
    <property type="entry name" value="RVT-Znf"/>
</dbReference>
<dbReference type="EMBL" id="JAATIP010000039">
    <property type="protein sequence ID" value="KAF4387339.1"/>
    <property type="molecule type" value="Genomic_DNA"/>
</dbReference>
<feature type="region of interest" description="Disordered" evidence="1">
    <location>
        <begin position="162"/>
        <end position="193"/>
    </location>
</feature>
<comment type="caution">
    <text evidence="3">The sequence shown here is derived from an EMBL/GenBank/DDBJ whole genome shotgun (WGS) entry which is preliminary data.</text>
</comment>
<evidence type="ECO:0000313" key="3">
    <source>
        <dbReference type="EMBL" id="KAF4387339.1"/>
    </source>
</evidence>
<proteinExistence type="predicted"/>
<feature type="domain" description="Reverse transcriptase zinc-binding" evidence="2">
    <location>
        <begin position="515"/>
        <end position="598"/>
    </location>
</feature>
<dbReference type="Pfam" id="PF13966">
    <property type="entry name" value="zf-RVT"/>
    <property type="match status" value="1"/>
</dbReference>
<evidence type="ECO:0000256" key="1">
    <source>
        <dbReference type="SAM" id="MobiDB-lite"/>
    </source>
</evidence>
<name>A0A7J6GYY9_CANSA</name>
<sequence>MNKARYWVEAHGLPTPYLTWENTNVIARKVGEYIDFDRASRTVIARRGFLKFQVDILLNQRLVVGFHLNISRDRKNGYNLSTTNSQLFDSRVEYAYPPIGKAVPLYGASIKVGVPIRNCFDPAILRLKVDENLRRAEDSSPVEAREKGKSGAKKACLDVQRKLARSGNLSQQRQRPSPRSRRHPMTSIDNRRRDEGIVASLMADIGPTRDQMVDIPHEEIYKSRVPHQHPKPAFVTWPTDKNLEEVVDQVMDPAQSKLRLAQVVVSHDSIDFSTSSTSFSGAKKRRASVTVVHVITLGEDVKTLGEKTPSTLVAMLPPVEINTFSQAAVAMMGLATSEEIILRDEGETRADLVKEQSRELKANWKKGAFGDCDILIKEAKERLGWIQTQPVESFWSINGRGSDSAFWKGILNARDLLRKGSMTMVGKGDSVDVWTQPWIPWLDYGEFIELMNQVKPRYPHINSVADNSNPNGSWNIELLKEMFGDVLGERIGTINRIPQDNSNLVVWKEASDGRFTVKRGYNATLGGVSLEDGNLWKKVWGKKVHYRHSVMIWRAVMGCVPTRDRLDFVGDKSCPLCDGSSESALYIFWECHCARALWFSSPFPLCYGAGFGCFFEGIWKARNDFLFKGGLVDISVESNAGLAVGLLDRRNHESFWYAKYDQASSAAETELLAIKWALHLAEQKGFYSFAGASDAKVLINALNDQKCPPMWKLRPLAMELFIILLLRKK</sequence>
<evidence type="ECO:0000259" key="2">
    <source>
        <dbReference type="Pfam" id="PF13966"/>
    </source>
</evidence>
<evidence type="ECO:0000313" key="4">
    <source>
        <dbReference type="Proteomes" id="UP000525078"/>
    </source>
</evidence>
<reference evidence="3 4" key="1">
    <citation type="journal article" date="2020" name="bioRxiv">
        <title>Sequence and annotation of 42 cannabis genomes reveals extensive copy number variation in cannabinoid synthesis and pathogen resistance genes.</title>
        <authorList>
            <person name="Mckernan K.J."/>
            <person name="Helbert Y."/>
            <person name="Kane L.T."/>
            <person name="Ebling H."/>
            <person name="Zhang L."/>
            <person name="Liu B."/>
            <person name="Eaton Z."/>
            <person name="Mclaughlin S."/>
            <person name="Kingan S."/>
            <person name="Baybayan P."/>
            <person name="Concepcion G."/>
            <person name="Jordan M."/>
            <person name="Riva A."/>
            <person name="Barbazuk W."/>
            <person name="Harkins T."/>
        </authorList>
    </citation>
    <scope>NUCLEOTIDE SEQUENCE [LARGE SCALE GENOMIC DNA]</scope>
    <source>
        <strain evidence="4">cv. Jamaican Lion 4</strain>
        <tissue evidence="3">Leaf</tissue>
    </source>
</reference>
<dbReference type="AlphaFoldDB" id="A0A7J6GYY9"/>
<dbReference type="Proteomes" id="UP000525078">
    <property type="component" value="Unassembled WGS sequence"/>
</dbReference>
<organism evidence="3 4">
    <name type="scientific">Cannabis sativa</name>
    <name type="common">Hemp</name>
    <name type="synonym">Marijuana</name>
    <dbReference type="NCBI Taxonomy" id="3483"/>
    <lineage>
        <taxon>Eukaryota</taxon>
        <taxon>Viridiplantae</taxon>
        <taxon>Streptophyta</taxon>
        <taxon>Embryophyta</taxon>
        <taxon>Tracheophyta</taxon>
        <taxon>Spermatophyta</taxon>
        <taxon>Magnoliopsida</taxon>
        <taxon>eudicotyledons</taxon>
        <taxon>Gunneridae</taxon>
        <taxon>Pentapetalae</taxon>
        <taxon>rosids</taxon>
        <taxon>fabids</taxon>
        <taxon>Rosales</taxon>
        <taxon>Cannabaceae</taxon>
        <taxon>Cannabis</taxon>
    </lineage>
</organism>